<keyword evidence="5" id="KW-1185">Reference proteome</keyword>
<protein>
    <submittedName>
        <fullName evidence="4">Uncharacterized protein</fullName>
    </submittedName>
</protein>
<evidence type="ECO:0000256" key="3">
    <source>
        <dbReference type="SAM" id="MobiDB-lite"/>
    </source>
</evidence>
<dbReference type="Pfam" id="PF05254">
    <property type="entry name" value="UPF0203"/>
    <property type="match status" value="1"/>
</dbReference>
<comment type="caution">
    <text evidence="4">The sequence shown here is derived from an EMBL/GenBank/DDBJ whole genome shotgun (WGS) entry which is preliminary data.</text>
</comment>
<feature type="region of interest" description="Disordered" evidence="3">
    <location>
        <begin position="1"/>
        <end position="21"/>
    </location>
</feature>
<dbReference type="PANTHER" id="PTHR46403:SF1">
    <property type="entry name" value="TP53-REGULATED INHIBITOR OF APOPTOSIS 1"/>
    <property type="match status" value="1"/>
</dbReference>
<dbReference type="PANTHER" id="PTHR46403">
    <property type="entry name" value="TP53-REGULATED INHIBITOR OF APOPTOSIS 1"/>
    <property type="match status" value="1"/>
</dbReference>
<gene>
    <name evidence="4" type="ORF">C6P46_006924</name>
</gene>
<dbReference type="GO" id="GO:0005634">
    <property type="term" value="C:nucleus"/>
    <property type="evidence" value="ECO:0007669"/>
    <property type="project" value="TreeGrafter"/>
</dbReference>
<reference evidence="4 5" key="1">
    <citation type="submission" date="2020-11" db="EMBL/GenBank/DDBJ databases">
        <title>Kefir isolates.</title>
        <authorList>
            <person name="Marcisauskas S."/>
            <person name="Kim Y."/>
            <person name="Blasche S."/>
        </authorList>
    </citation>
    <scope>NUCLEOTIDE SEQUENCE [LARGE SCALE GENOMIC DNA]</scope>
    <source>
        <strain evidence="4 5">KR</strain>
    </source>
</reference>
<sequence length="126" mass="14091">MASLSFKSRAPPSSSLASSCNAPKHHYDTCFNHWLKSYLLLIAPPLSNPSDTPAGVKERDRRNKAIQEHKRLLEDRCGASYKEYQACLKGEIQKIEDLPELLANARREEPLEGWGGIKVASEADIK</sequence>
<accession>A0A9P6VVD2</accession>
<dbReference type="AlphaFoldDB" id="A0A9P6VVD2"/>
<evidence type="ECO:0000313" key="4">
    <source>
        <dbReference type="EMBL" id="KAG0656820.1"/>
    </source>
</evidence>
<evidence type="ECO:0000256" key="2">
    <source>
        <dbReference type="ARBA" id="ARBA00023157"/>
    </source>
</evidence>
<name>A0A9P6VVD2_RHOMI</name>
<proteinExistence type="inferred from homology"/>
<dbReference type="GO" id="GO:0005829">
    <property type="term" value="C:cytosol"/>
    <property type="evidence" value="ECO:0007669"/>
    <property type="project" value="TreeGrafter"/>
</dbReference>
<comment type="similarity">
    <text evidence="1">Belongs to the TRIAP1/MDM35 family.</text>
</comment>
<dbReference type="PROSITE" id="PS51257">
    <property type="entry name" value="PROKAR_LIPOPROTEIN"/>
    <property type="match status" value="1"/>
</dbReference>
<feature type="compositionally biased region" description="Low complexity" evidence="3">
    <location>
        <begin position="8"/>
        <end position="21"/>
    </location>
</feature>
<evidence type="ECO:0000256" key="1">
    <source>
        <dbReference type="ARBA" id="ARBA00006196"/>
    </source>
</evidence>
<dbReference type="GO" id="GO:0005758">
    <property type="term" value="C:mitochondrial intermembrane space"/>
    <property type="evidence" value="ECO:0007669"/>
    <property type="project" value="TreeGrafter"/>
</dbReference>
<evidence type="ECO:0000313" key="5">
    <source>
        <dbReference type="Proteomes" id="UP000777482"/>
    </source>
</evidence>
<dbReference type="InterPro" id="IPR007918">
    <property type="entry name" value="MDM35_apoptosis"/>
</dbReference>
<dbReference type="Proteomes" id="UP000777482">
    <property type="component" value="Unassembled WGS sequence"/>
</dbReference>
<keyword evidence="2" id="KW-1015">Disulfide bond</keyword>
<organism evidence="4 5">
    <name type="scientific">Rhodotorula mucilaginosa</name>
    <name type="common">Yeast</name>
    <name type="synonym">Rhodotorula rubra</name>
    <dbReference type="NCBI Taxonomy" id="5537"/>
    <lineage>
        <taxon>Eukaryota</taxon>
        <taxon>Fungi</taxon>
        <taxon>Dikarya</taxon>
        <taxon>Basidiomycota</taxon>
        <taxon>Pucciniomycotina</taxon>
        <taxon>Microbotryomycetes</taxon>
        <taxon>Sporidiobolales</taxon>
        <taxon>Sporidiobolaceae</taxon>
        <taxon>Rhodotorula</taxon>
    </lineage>
</organism>
<dbReference type="OrthoDB" id="19091at2759"/>
<dbReference type="EMBL" id="PUHQ01000091">
    <property type="protein sequence ID" value="KAG0656820.1"/>
    <property type="molecule type" value="Genomic_DNA"/>
</dbReference>
<dbReference type="GO" id="GO:0045332">
    <property type="term" value="P:phospholipid translocation"/>
    <property type="evidence" value="ECO:0007669"/>
    <property type="project" value="TreeGrafter"/>
</dbReference>
<dbReference type="GO" id="GO:1990050">
    <property type="term" value="F:phosphatidic acid transfer activity"/>
    <property type="evidence" value="ECO:0007669"/>
    <property type="project" value="TreeGrafter"/>
</dbReference>